<dbReference type="AlphaFoldDB" id="A0A8E0WK86"/>
<evidence type="ECO:0000313" key="2">
    <source>
        <dbReference type="Proteomes" id="UP000027161"/>
    </source>
</evidence>
<name>A0A8E0WK86_9RICK</name>
<keyword evidence="2" id="KW-1185">Reference proteome</keyword>
<dbReference type="InterPro" id="IPR009444">
    <property type="entry name" value="Conjugal_tfr_TraD_a-type"/>
</dbReference>
<dbReference type="Proteomes" id="UP000027161">
    <property type="component" value="Unassembled WGS sequence"/>
</dbReference>
<gene>
    <name evidence="1" type="ORF">REISMN_08515</name>
</gene>
<keyword evidence="1" id="KW-0614">Plasmid</keyword>
<reference evidence="1 2" key="1">
    <citation type="submission" date="2014-02" db="EMBL/GenBank/DDBJ databases">
        <title>Draft genome sequence of Rickettsia buchneri sp. nov. ISO7T.</title>
        <authorList>
            <person name="Felsheim R.F."/>
            <person name="Kurtti T.J."/>
            <person name="Munderloh U.G."/>
        </authorList>
    </citation>
    <scope>NUCLEOTIDE SEQUENCE [LARGE SCALE GENOMIC DNA]</scope>
    <source>
        <strain evidence="2">ISO7</strain>
        <plasmid evidence="1">pREISMN_2</plasmid>
    </source>
</reference>
<comment type="caution">
    <text evidence="1">The sequence shown here is derived from an EMBL/GenBank/DDBJ whole genome shotgun (WGS) entry which is preliminary data.</text>
</comment>
<dbReference type="EMBL" id="JFKF01000204">
    <property type="protein sequence ID" value="KDO02160.1"/>
    <property type="molecule type" value="Genomic_DNA"/>
</dbReference>
<organism evidence="1 2">
    <name type="scientific">Rickettsia tamurae subsp. buchneri</name>
    <dbReference type="NCBI Taxonomy" id="1462938"/>
    <lineage>
        <taxon>Bacteria</taxon>
        <taxon>Pseudomonadati</taxon>
        <taxon>Pseudomonadota</taxon>
        <taxon>Alphaproteobacteria</taxon>
        <taxon>Rickettsiales</taxon>
        <taxon>Rickettsiaceae</taxon>
        <taxon>Rickettsieae</taxon>
        <taxon>Rickettsia</taxon>
        <taxon>spotted fever group</taxon>
    </lineage>
</organism>
<accession>A0A8E0WK86</accession>
<proteinExistence type="predicted"/>
<evidence type="ECO:0000313" key="1">
    <source>
        <dbReference type="EMBL" id="KDO02160.1"/>
    </source>
</evidence>
<dbReference type="RefSeq" id="WP_008581517.1">
    <property type="nucleotide sequence ID" value="NZ_JFKF01000204.1"/>
</dbReference>
<sequence length="74" mass="8527">MQLQKTVTFDRKSDARKKIMLGGLFVKAGLDYLHPESAHILYGMLLDCKEQLILNPKIIDKWKSKGRALFISKH</sequence>
<protein>
    <submittedName>
        <fullName evidence="1">Conjugal transfer protein TraD</fullName>
    </submittedName>
</protein>
<dbReference type="Pfam" id="PF06412">
    <property type="entry name" value="TraD"/>
    <property type="match status" value="1"/>
</dbReference>
<geneLocation type="plasmid" evidence="1">
    <name>pREISMN_2</name>
</geneLocation>